<reference evidence="1" key="1">
    <citation type="journal article" date="2020" name="New Phytol.">
        <title>Comparative genomics reveals dynamic genome evolution in host specialist ectomycorrhizal fungi.</title>
        <authorList>
            <person name="Lofgren L.A."/>
            <person name="Nguyen N.H."/>
            <person name="Vilgalys R."/>
            <person name="Ruytinx J."/>
            <person name="Liao H.L."/>
            <person name="Branco S."/>
            <person name="Kuo A."/>
            <person name="LaButti K."/>
            <person name="Lipzen A."/>
            <person name="Andreopoulos W."/>
            <person name="Pangilinan J."/>
            <person name="Riley R."/>
            <person name="Hundley H."/>
            <person name="Na H."/>
            <person name="Barry K."/>
            <person name="Grigoriev I.V."/>
            <person name="Stajich J.E."/>
            <person name="Kennedy P.G."/>
        </authorList>
    </citation>
    <scope>NUCLEOTIDE SEQUENCE</scope>
    <source>
        <strain evidence="1">FC203</strain>
    </source>
</reference>
<dbReference type="Proteomes" id="UP001195769">
    <property type="component" value="Unassembled WGS sequence"/>
</dbReference>
<keyword evidence="2" id="KW-1185">Reference proteome</keyword>
<evidence type="ECO:0000313" key="2">
    <source>
        <dbReference type="Proteomes" id="UP001195769"/>
    </source>
</evidence>
<accession>A0AAD4HEY8</accession>
<organism evidence="1 2">
    <name type="scientific">Suillus fuscotomentosus</name>
    <dbReference type="NCBI Taxonomy" id="1912939"/>
    <lineage>
        <taxon>Eukaryota</taxon>
        <taxon>Fungi</taxon>
        <taxon>Dikarya</taxon>
        <taxon>Basidiomycota</taxon>
        <taxon>Agaricomycotina</taxon>
        <taxon>Agaricomycetes</taxon>
        <taxon>Agaricomycetidae</taxon>
        <taxon>Boletales</taxon>
        <taxon>Suillineae</taxon>
        <taxon>Suillaceae</taxon>
        <taxon>Suillus</taxon>
    </lineage>
</organism>
<name>A0AAD4HEY8_9AGAM</name>
<sequence length="206" mass="23426">MLSATISTLSPPAHNFECSLREGSSNVIPSKHEHLLRIIYAGHDLERQMYILSLDGIDVNDTEQDKLFTMYSIDTVHSSYLAAQSRVRQYTQFVAILQHSECAWAQRIQEMGHGVPEPNTGRMSVDGIKEQVDEQDILLARTIETVFANYAAAQDRVRQYTQFLTILKSEEDAWAERFQEASSVMPGYEPVRCDHPRKGDLIKPLL</sequence>
<proteinExistence type="predicted"/>
<comment type="caution">
    <text evidence="1">The sequence shown here is derived from an EMBL/GenBank/DDBJ whole genome shotgun (WGS) entry which is preliminary data.</text>
</comment>
<dbReference type="EMBL" id="JABBWK010000111">
    <property type="protein sequence ID" value="KAG1893009.1"/>
    <property type="molecule type" value="Genomic_DNA"/>
</dbReference>
<dbReference type="GeneID" id="64662705"/>
<protein>
    <submittedName>
        <fullName evidence="1">Uncharacterized protein</fullName>
    </submittedName>
</protein>
<evidence type="ECO:0000313" key="1">
    <source>
        <dbReference type="EMBL" id="KAG1893009.1"/>
    </source>
</evidence>
<gene>
    <name evidence="1" type="ORF">F5891DRAFT_1196979</name>
</gene>
<dbReference type="AlphaFoldDB" id="A0AAD4HEY8"/>
<dbReference type="RefSeq" id="XP_041218585.1">
    <property type="nucleotide sequence ID" value="XM_041368407.1"/>
</dbReference>